<dbReference type="Proteomes" id="UP000054815">
    <property type="component" value="Unassembled WGS sequence"/>
</dbReference>
<sequence>MSTAVHSVPPTFIFMQCSKVHRNTMRLMHSVMCAYKLCAQRAQMQCHIVRSNGTKVRSLLWSFPCRCHAVRVESIADQLAFGTLRTCANSTNIFAAFGRVSHFIPLSS</sequence>
<gene>
    <name evidence="1" type="ORF">T4E_8485</name>
</gene>
<evidence type="ECO:0000313" key="1">
    <source>
        <dbReference type="EMBL" id="KRX89315.1"/>
    </source>
</evidence>
<name>A0A0V0XNB1_TRIPS</name>
<accession>A0A0V0XNB1</accession>
<evidence type="ECO:0000313" key="2">
    <source>
        <dbReference type="Proteomes" id="UP000054815"/>
    </source>
</evidence>
<organism evidence="1 2">
    <name type="scientific">Trichinella pseudospiralis</name>
    <name type="common">Parasitic roundworm</name>
    <dbReference type="NCBI Taxonomy" id="6337"/>
    <lineage>
        <taxon>Eukaryota</taxon>
        <taxon>Metazoa</taxon>
        <taxon>Ecdysozoa</taxon>
        <taxon>Nematoda</taxon>
        <taxon>Enoplea</taxon>
        <taxon>Dorylaimia</taxon>
        <taxon>Trichinellida</taxon>
        <taxon>Trichinellidae</taxon>
        <taxon>Trichinella</taxon>
    </lineage>
</organism>
<dbReference type="EMBL" id="JYDU01000202">
    <property type="protein sequence ID" value="KRX89315.1"/>
    <property type="molecule type" value="Genomic_DNA"/>
</dbReference>
<comment type="caution">
    <text evidence="1">The sequence shown here is derived from an EMBL/GenBank/DDBJ whole genome shotgun (WGS) entry which is preliminary data.</text>
</comment>
<proteinExistence type="predicted"/>
<reference evidence="1 2" key="1">
    <citation type="submission" date="2015-01" db="EMBL/GenBank/DDBJ databases">
        <title>Evolution of Trichinella species and genotypes.</title>
        <authorList>
            <person name="Korhonen P.K."/>
            <person name="Edoardo P."/>
            <person name="Giuseppe L.R."/>
            <person name="Gasser R.B."/>
        </authorList>
    </citation>
    <scope>NUCLEOTIDE SEQUENCE [LARGE SCALE GENOMIC DNA]</scope>
    <source>
        <strain evidence="1">ISS141</strain>
    </source>
</reference>
<dbReference type="AlphaFoldDB" id="A0A0V0XNB1"/>
<protein>
    <submittedName>
        <fullName evidence="1">Uncharacterized protein</fullName>
    </submittedName>
</protein>